<accession>A0A437P0N3</accession>
<dbReference type="RefSeq" id="WP_127731844.1">
    <property type="nucleotide sequence ID" value="NZ_SACP01000019.1"/>
</dbReference>
<protein>
    <submittedName>
        <fullName evidence="1">DUF4089 domain-containing protein</fullName>
    </submittedName>
</protein>
<dbReference type="InterPro" id="IPR025148">
    <property type="entry name" value="AtzG-like"/>
</dbReference>
<proteinExistence type="predicted"/>
<evidence type="ECO:0000313" key="1">
    <source>
        <dbReference type="EMBL" id="RVU15787.1"/>
    </source>
</evidence>
<organism evidence="1 2">
    <name type="scientific">Methylobacterium oryzihabitans</name>
    <dbReference type="NCBI Taxonomy" id="2499852"/>
    <lineage>
        <taxon>Bacteria</taxon>
        <taxon>Pseudomonadati</taxon>
        <taxon>Pseudomonadota</taxon>
        <taxon>Alphaproteobacteria</taxon>
        <taxon>Hyphomicrobiales</taxon>
        <taxon>Methylobacteriaceae</taxon>
        <taxon>Methylobacterium</taxon>
    </lineage>
</organism>
<sequence length="66" mass="6551">MSPSPDPAALGAYVDAAAPLLGLAIAPDWHEGVVAHLSAILAAGARFDGFALPDEAEAAPVFEAAP</sequence>
<keyword evidence="2" id="KW-1185">Reference proteome</keyword>
<evidence type="ECO:0000313" key="2">
    <source>
        <dbReference type="Proteomes" id="UP000286997"/>
    </source>
</evidence>
<reference evidence="1 2" key="1">
    <citation type="submission" date="2019-01" db="EMBL/GenBank/DDBJ databases">
        <authorList>
            <person name="Chen W.-M."/>
        </authorList>
    </citation>
    <scope>NUCLEOTIDE SEQUENCE [LARGE SCALE GENOMIC DNA]</scope>
    <source>
        <strain evidence="1 2">TER-1</strain>
    </source>
</reference>
<comment type="caution">
    <text evidence="1">The sequence shown here is derived from an EMBL/GenBank/DDBJ whole genome shotgun (WGS) entry which is preliminary data.</text>
</comment>
<dbReference type="AlphaFoldDB" id="A0A437P0N3"/>
<dbReference type="Pfam" id="PF13318">
    <property type="entry name" value="AtzG-like"/>
    <property type="match status" value="1"/>
</dbReference>
<gene>
    <name evidence="1" type="ORF">EOE48_18500</name>
</gene>
<dbReference type="EMBL" id="SACP01000019">
    <property type="protein sequence ID" value="RVU15787.1"/>
    <property type="molecule type" value="Genomic_DNA"/>
</dbReference>
<dbReference type="Proteomes" id="UP000286997">
    <property type="component" value="Unassembled WGS sequence"/>
</dbReference>
<name>A0A437P0N3_9HYPH</name>